<keyword evidence="2" id="KW-0479">Metal-binding</keyword>
<dbReference type="PIRSF" id="PIRSF004789">
    <property type="entry name" value="DR1281"/>
    <property type="match status" value="1"/>
</dbReference>
<dbReference type="InterPro" id="IPR029052">
    <property type="entry name" value="Metallo-depent_PP-like"/>
</dbReference>
<dbReference type="EMBL" id="JACJKY010000004">
    <property type="protein sequence ID" value="MBM6920171.1"/>
    <property type="molecule type" value="Genomic_DNA"/>
</dbReference>
<dbReference type="Gene3D" id="3.60.21.10">
    <property type="match status" value="1"/>
</dbReference>
<feature type="active site" description="Proton donor" evidence="1">
    <location>
        <position position="68"/>
    </location>
</feature>
<keyword evidence="4" id="KW-1185">Reference proteome</keyword>
<dbReference type="Pfam" id="PF13277">
    <property type="entry name" value="YmdB"/>
    <property type="match status" value="1"/>
</dbReference>
<name>A0A939BDT0_9FIRM</name>
<feature type="binding site" evidence="2">
    <location>
        <position position="148"/>
    </location>
    <ligand>
        <name>Fe cation</name>
        <dbReference type="ChEBI" id="CHEBI:24875"/>
        <label>2</label>
    </ligand>
</feature>
<accession>A0A939BDT0</accession>
<reference evidence="3" key="1">
    <citation type="submission" date="2020-08" db="EMBL/GenBank/DDBJ databases">
        <authorList>
            <person name="Cejkova D."/>
            <person name="Kubasova T."/>
            <person name="Jahodarova E."/>
            <person name="Rychlik I."/>
        </authorList>
    </citation>
    <scope>NUCLEOTIDE SEQUENCE</scope>
    <source>
        <strain evidence="3">An559</strain>
    </source>
</reference>
<feature type="binding site" evidence="2">
    <location>
        <position position="39"/>
    </location>
    <ligand>
        <name>Fe cation</name>
        <dbReference type="ChEBI" id="CHEBI:24875"/>
        <label>1</label>
    </ligand>
</feature>
<organism evidence="3 4">
    <name type="scientific">Merdimmobilis hominis</name>
    <dbReference type="NCBI Taxonomy" id="2897707"/>
    <lineage>
        <taxon>Bacteria</taxon>
        <taxon>Bacillati</taxon>
        <taxon>Bacillota</taxon>
        <taxon>Clostridia</taxon>
        <taxon>Eubacteriales</taxon>
        <taxon>Oscillospiraceae</taxon>
        <taxon>Merdimmobilis</taxon>
    </lineage>
</organism>
<comment type="caution">
    <text evidence="3">The sequence shown here is derived from an EMBL/GenBank/DDBJ whole genome shotgun (WGS) entry which is preliminary data.</text>
</comment>
<evidence type="ECO:0000313" key="4">
    <source>
        <dbReference type="Proteomes" id="UP000774750"/>
    </source>
</evidence>
<protein>
    <submittedName>
        <fullName evidence="3">TIGR00282 family metallophosphoesterase</fullName>
    </submittedName>
</protein>
<feature type="binding site" evidence="2">
    <location>
        <position position="39"/>
    </location>
    <ligand>
        <name>Fe cation</name>
        <dbReference type="ChEBI" id="CHEBI:24875"/>
        <label>2</label>
    </ligand>
</feature>
<dbReference type="AlphaFoldDB" id="A0A939BDT0"/>
<feature type="binding site" evidence="2">
    <location>
        <position position="175"/>
    </location>
    <ligand>
        <name>Fe cation</name>
        <dbReference type="ChEBI" id="CHEBI:24875"/>
        <label>1</label>
    </ligand>
</feature>
<gene>
    <name evidence="3" type="ORF">H6A12_03230</name>
</gene>
<feature type="binding site" evidence="2">
    <location>
        <position position="40"/>
    </location>
    <ligand>
        <name>Fe cation</name>
        <dbReference type="ChEBI" id="CHEBI:24875"/>
        <label>1</label>
    </ligand>
</feature>
<dbReference type="PANTHER" id="PTHR36303">
    <property type="entry name" value="2',3'-CYCLIC-NUCLEOTIDE 2'-PHOSPHODIESTERASE"/>
    <property type="match status" value="1"/>
</dbReference>
<evidence type="ECO:0000256" key="2">
    <source>
        <dbReference type="PIRSR" id="PIRSR004789-51"/>
    </source>
</evidence>
<feature type="binding site" evidence="2">
    <location>
        <position position="8"/>
    </location>
    <ligand>
        <name>Fe cation</name>
        <dbReference type="ChEBI" id="CHEBI:24875"/>
        <label>1</label>
    </ligand>
</feature>
<dbReference type="RefSeq" id="WP_204444693.1">
    <property type="nucleotide sequence ID" value="NZ_JACJKY010000004.1"/>
</dbReference>
<reference evidence="3" key="2">
    <citation type="journal article" date="2021" name="Sci. Rep.">
        <title>The distribution of antibiotic resistance genes in chicken gut microbiota commensals.</title>
        <authorList>
            <person name="Juricova H."/>
            <person name="Matiasovicova J."/>
            <person name="Kubasova T."/>
            <person name="Cejkova D."/>
            <person name="Rychlik I."/>
        </authorList>
    </citation>
    <scope>NUCLEOTIDE SEQUENCE</scope>
    <source>
        <strain evidence="3">An559</strain>
    </source>
</reference>
<dbReference type="NCBIfam" id="TIGR00282">
    <property type="entry name" value="TIGR00282 family metallophosphoesterase"/>
    <property type="match status" value="1"/>
</dbReference>
<feature type="binding site" evidence="2">
    <location>
        <position position="67"/>
    </location>
    <ligand>
        <name>Fe cation</name>
        <dbReference type="ChEBI" id="CHEBI:24875"/>
        <label>2</label>
    </ligand>
</feature>
<evidence type="ECO:0000313" key="3">
    <source>
        <dbReference type="EMBL" id="MBM6920171.1"/>
    </source>
</evidence>
<dbReference type="InterPro" id="IPR005235">
    <property type="entry name" value="YmdB-like"/>
</dbReference>
<dbReference type="SUPFAM" id="SSF56300">
    <property type="entry name" value="Metallo-dependent phosphatases"/>
    <property type="match status" value="1"/>
</dbReference>
<evidence type="ECO:0000256" key="1">
    <source>
        <dbReference type="PIRSR" id="PIRSR004789-50"/>
    </source>
</evidence>
<dbReference type="GO" id="GO:0046872">
    <property type="term" value="F:metal ion binding"/>
    <property type="evidence" value="ECO:0007669"/>
    <property type="project" value="UniProtKB-KW"/>
</dbReference>
<dbReference type="GO" id="GO:0004113">
    <property type="term" value="F:2',3'-cyclic-nucleotide 3'-phosphodiesterase activity"/>
    <property type="evidence" value="ECO:0007669"/>
    <property type="project" value="TreeGrafter"/>
</dbReference>
<dbReference type="PANTHER" id="PTHR36303:SF1">
    <property type="entry name" value="2',3'-CYCLIC-NUCLEOTIDE 2'-PHOSPHODIESTERASE"/>
    <property type="match status" value="1"/>
</dbReference>
<dbReference type="Proteomes" id="UP000774750">
    <property type="component" value="Unassembled WGS sequence"/>
</dbReference>
<feature type="binding site" evidence="2">
    <location>
        <position position="173"/>
    </location>
    <ligand>
        <name>Fe cation</name>
        <dbReference type="ChEBI" id="CHEBI:24875"/>
        <label>2</label>
    </ligand>
</feature>
<proteinExistence type="predicted"/>
<sequence>MKILMIGDVVSQCGCEMVRTCLPQLKRQFGADVAIVNGENAAIGNGILPGSAEHLFASGADVITTGNHVFRRFEMYDYLASHEQIIRPANYRPDAPGNGVYLYDGGSFSLLVVNLMGTSFLDPLKNPFDTMDEILKQYDATYTVVDFHAEATGEKRALGFYLDGRVSAVFGTHTHVQTADAQILKNGTAYITDVGMTGPEHSALGVKPERVIERLRTNLPVRFEVDDKEPCVMGGVCVTLDKKTGRSTGIVSFLARIDAQTHKITVQTTAERS</sequence>